<evidence type="ECO:0000256" key="2">
    <source>
        <dbReference type="ARBA" id="ARBA00022801"/>
    </source>
</evidence>
<dbReference type="InterPro" id="IPR013780">
    <property type="entry name" value="Glyco_hydro_b"/>
</dbReference>
<dbReference type="InterPro" id="IPR017853">
    <property type="entry name" value="GH"/>
</dbReference>
<evidence type="ECO:0000256" key="3">
    <source>
        <dbReference type="ARBA" id="ARBA00023295"/>
    </source>
</evidence>
<keyword evidence="3" id="KW-0326">Glycosidase</keyword>
<dbReference type="InterPro" id="IPR044505">
    <property type="entry name" value="GlgX_Isoamylase_N_E_set"/>
</dbReference>
<dbReference type="EMBL" id="BMZE01000002">
    <property type="protein sequence ID" value="GHA25290.1"/>
    <property type="molecule type" value="Genomic_DNA"/>
</dbReference>
<feature type="compositionally biased region" description="Basic and acidic residues" evidence="4">
    <location>
        <begin position="474"/>
        <end position="490"/>
    </location>
</feature>
<dbReference type="Gene3D" id="2.60.40.1180">
    <property type="entry name" value="Golgi alpha-mannosidase II"/>
    <property type="match status" value="1"/>
</dbReference>
<dbReference type="NCBIfam" id="TIGR02100">
    <property type="entry name" value="glgX_debranch"/>
    <property type="match status" value="1"/>
</dbReference>
<feature type="region of interest" description="Disordered" evidence="4">
    <location>
        <begin position="670"/>
        <end position="694"/>
    </location>
</feature>
<evidence type="ECO:0000256" key="1">
    <source>
        <dbReference type="ARBA" id="ARBA00008061"/>
    </source>
</evidence>
<evidence type="ECO:0000313" key="7">
    <source>
        <dbReference type="Proteomes" id="UP000646579"/>
    </source>
</evidence>
<feature type="domain" description="Glycosyl hydrolase family 13 catalytic" evidence="5">
    <location>
        <begin position="147"/>
        <end position="578"/>
    </location>
</feature>
<dbReference type="PANTHER" id="PTHR43002">
    <property type="entry name" value="GLYCOGEN DEBRANCHING ENZYME"/>
    <property type="match status" value="1"/>
</dbReference>
<organism evidence="6 7">
    <name type="scientific">Devosia pacifica</name>
    <dbReference type="NCBI Taxonomy" id="1335967"/>
    <lineage>
        <taxon>Bacteria</taxon>
        <taxon>Pseudomonadati</taxon>
        <taxon>Pseudomonadota</taxon>
        <taxon>Alphaproteobacteria</taxon>
        <taxon>Hyphomicrobiales</taxon>
        <taxon>Devosiaceae</taxon>
        <taxon>Devosia</taxon>
    </lineage>
</organism>
<dbReference type="Proteomes" id="UP000646579">
    <property type="component" value="Unassembled WGS sequence"/>
</dbReference>
<name>A0A918S6B6_9HYPH</name>
<dbReference type="GO" id="GO:0005980">
    <property type="term" value="P:glycogen catabolic process"/>
    <property type="evidence" value="ECO:0007669"/>
    <property type="project" value="InterPro"/>
</dbReference>
<feature type="compositionally biased region" description="Polar residues" evidence="4">
    <location>
        <begin position="684"/>
        <end position="694"/>
    </location>
</feature>
<keyword evidence="2" id="KW-0378">Hydrolase</keyword>
<dbReference type="Gene3D" id="3.20.20.80">
    <property type="entry name" value="Glycosidases"/>
    <property type="match status" value="1"/>
</dbReference>
<feature type="region of interest" description="Disordered" evidence="4">
    <location>
        <begin position="474"/>
        <end position="497"/>
    </location>
</feature>
<keyword evidence="7" id="KW-1185">Reference proteome</keyword>
<dbReference type="SUPFAM" id="SSF51011">
    <property type="entry name" value="Glycosyl hydrolase domain"/>
    <property type="match status" value="1"/>
</dbReference>
<reference evidence="6" key="2">
    <citation type="submission" date="2020-09" db="EMBL/GenBank/DDBJ databases">
        <authorList>
            <person name="Sun Q."/>
            <person name="Kim S."/>
        </authorList>
    </citation>
    <scope>NUCLEOTIDE SEQUENCE</scope>
    <source>
        <strain evidence="6">KCTC 32437</strain>
    </source>
</reference>
<dbReference type="GO" id="GO:0004135">
    <property type="term" value="F:amylo-alpha-1,6-glucosidase activity"/>
    <property type="evidence" value="ECO:0007669"/>
    <property type="project" value="InterPro"/>
</dbReference>
<dbReference type="CDD" id="cd02856">
    <property type="entry name" value="E_set_GDE_Isoamylase_N"/>
    <property type="match status" value="1"/>
</dbReference>
<reference evidence="6" key="1">
    <citation type="journal article" date="2014" name="Int. J. Syst. Evol. Microbiol.">
        <title>Complete genome sequence of Corynebacterium casei LMG S-19264T (=DSM 44701T), isolated from a smear-ripened cheese.</title>
        <authorList>
            <consortium name="US DOE Joint Genome Institute (JGI-PGF)"/>
            <person name="Walter F."/>
            <person name="Albersmeier A."/>
            <person name="Kalinowski J."/>
            <person name="Ruckert C."/>
        </authorList>
    </citation>
    <scope>NUCLEOTIDE SEQUENCE</scope>
    <source>
        <strain evidence="6">KCTC 32437</strain>
    </source>
</reference>
<dbReference type="InterPro" id="IPR013783">
    <property type="entry name" value="Ig-like_fold"/>
</dbReference>
<dbReference type="InterPro" id="IPR006047">
    <property type="entry name" value="GH13_cat_dom"/>
</dbReference>
<sequence length="694" mass="77960">MTDSLSSSRQILPGDYSMLGANWDGDGTNFALFSAYASRVELCLFDEATGKEMERVTLPEYTNEVWHGYLPGVGPGTLYGYRVHGPFEPSQGHRFNPNKLLLDPYARELVGEVQWSPAHFAYNADDENKDLSFNDEDSAAVMPKGRVVDPRSYDWSGDAKPNLSWAKTIFYETHVKGFTHLHPAVPEELRGTFEGLAQKEVIDYIKSTGVTSVELLPIHAFPDDDFLLQKGLRNYWGYNTLGFFAPASRYYGPNGMNGLRNTIRAFHDAGLEVILDVVYNHTAEGNEMGPTLSWKGIDNFSYYRTLPGDARYYINDTGTGNTVNTSHPRVLQMVTDSLRYWTEEMHVDGFRFDLGTILGREPEGFDQRGGFFDAVGQDPVLSKVKLIGEPWDIGPGGYQVGGFPPGWAEWNDKYRDTVRDYWRNTEHTVGDFAARFTGSGDVYDKRGRRPWASVNFLTAHDGFTLHDVVSYNDKHNEANGEDNNDGHNDNRSYNYGVEGETDDEGIVAVRERQKRNFLATLFLSHGTPMLLAGDEFSRTQGGNNNGYAQDSEISWVHWDLNENAAALKDFVTKLVAIRNAQPLIHRESWRDMMSVTWFNPGGGEQQTEHWLDSGAMTIGLRLSRDDLRQQEGVWAELMVLFNPQDSDLDFTLPERADGSPWTIAIDTAEPDAGSRQVDGGKAHSMSSRSLVLLH</sequence>
<dbReference type="SUPFAM" id="SSF51445">
    <property type="entry name" value="(Trans)glycosidases"/>
    <property type="match status" value="1"/>
</dbReference>
<dbReference type="Pfam" id="PF21331">
    <property type="entry name" value="Isoamylase_C"/>
    <property type="match status" value="1"/>
</dbReference>
<dbReference type="InterPro" id="IPR011837">
    <property type="entry name" value="Glycogen_debranch_GlgX"/>
</dbReference>
<dbReference type="InterPro" id="IPR004193">
    <property type="entry name" value="Glyco_hydro_13_N"/>
</dbReference>
<comment type="caution">
    <text evidence="6">The sequence shown here is derived from an EMBL/GenBank/DDBJ whole genome shotgun (WGS) entry which is preliminary data.</text>
</comment>
<dbReference type="Pfam" id="PF00128">
    <property type="entry name" value="Alpha-amylase"/>
    <property type="match status" value="1"/>
</dbReference>
<dbReference type="SMART" id="SM00642">
    <property type="entry name" value="Aamy"/>
    <property type="match status" value="1"/>
</dbReference>
<evidence type="ECO:0000256" key="4">
    <source>
        <dbReference type="SAM" id="MobiDB-lite"/>
    </source>
</evidence>
<accession>A0A918S6B6</accession>
<evidence type="ECO:0000313" key="6">
    <source>
        <dbReference type="EMBL" id="GHA25290.1"/>
    </source>
</evidence>
<dbReference type="RefSeq" id="WP_189425647.1">
    <property type="nucleotide sequence ID" value="NZ_BMZE01000002.1"/>
</dbReference>
<dbReference type="InterPro" id="IPR048644">
    <property type="entry name" value="Isoamylase_C"/>
</dbReference>
<dbReference type="Gene3D" id="2.60.40.10">
    <property type="entry name" value="Immunoglobulins"/>
    <property type="match status" value="1"/>
</dbReference>
<evidence type="ECO:0000259" key="5">
    <source>
        <dbReference type="SMART" id="SM00642"/>
    </source>
</evidence>
<gene>
    <name evidence="6" type="ORF">GCM10007989_21200</name>
</gene>
<dbReference type="InterPro" id="IPR014756">
    <property type="entry name" value="Ig_E-set"/>
</dbReference>
<dbReference type="SUPFAM" id="SSF81296">
    <property type="entry name" value="E set domains"/>
    <property type="match status" value="1"/>
</dbReference>
<dbReference type="Pfam" id="PF02922">
    <property type="entry name" value="CBM_48"/>
    <property type="match status" value="1"/>
</dbReference>
<protein>
    <submittedName>
        <fullName evidence="6">Glycogen operon protein GlgX homolog</fullName>
    </submittedName>
</protein>
<proteinExistence type="inferred from homology"/>
<dbReference type="CDD" id="cd11326">
    <property type="entry name" value="AmyAc_Glg_debranch"/>
    <property type="match status" value="1"/>
</dbReference>
<dbReference type="AlphaFoldDB" id="A0A918S6B6"/>
<comment type="similarity">
    <text evidence="1">Belongs to the glycosyl hydrolase 13 family.</text>
</comment>